<dbReference type="Proteomes" id="UP000514462">
    <property type="component" value="Plasmid pRHBSTW-00938_2"/>
</dbReference>
<proteinExistence type="predicted"/>
<sequence>MAELDVLDFEGQERLSRSFSDGVKFTCSDHQLARETLLMKTISITLQPPVNHSDGIKIQKALRVMQKFRTSGHIQGRNLQSAGYPATSVFTPVRDLPGHVGAVSR</sequence>
<evidence type="ECO:0000313" key="1">
    <source>
        <dbReference type="EMBL" id="QMR42862.1"/>
    </source>
</evidence>
<organism evidence="1 2">
    <name type="scientific">Klebsiella aerogenes</name>
    <name type="common">Enterobacter aerogenes</name>
    <dbReference type="NCBI Taxonomy" id="548"/>
    <lineage>
        <taxon>Bacteria</taxon>
        <taxon>Pseudomonadati</taxon>
        <taxon>Pseudomonadota</taxon>
        <taxon>Gammaproteobacteria</taxon>
        <taxon>Enterobacterales</taxon>
        <taxon>Enterobacteriaceae</taxon>
        <taxon>Klebsiella/Raoultella group</taxon>
        <taxon>Klebsiella</taxon>
    </lineage>
</organism>
<accession>A0AAP9U8Z3</accession>
<reference evidence="2" key="1">
    <citation type="submission" date="2020-06" db="EMBL/GenBank/DDBJ databases">
        <title>REHAB project genomes.</title>
        <authorList>
            <person name="Shaw L.P."/>
        </authorList>
    </citation>
    <scope>NUCLEOTIDE SEQUENCE [LARGE SCALE GENOMIC DNA]</scope>
    <source>
        <strain evidence="2">RHBSTW-00938</strain>
        <plasmid evidence="2">prhbstw-00938_2</plasmid>
    </source>
</reference>
<protein>
    <submittedName>
        <fullName evidence="1">Uncharacterized protein</fullName>
    </submittedName>
</protein>
<name>A0AAP9U8Z3_KLEAE</name>
<geneLocation type="plasmid" evidence="2">
    <name>prhbstw-00938_2</name>
</geneLocation>
<dbReference type="AlphaFoldDB" id="A0AAP9U8Z3"/>
<dbReference type="SUPFAM" id="SSF69279">
    <property type="entry name" value="Phage tail proteins"/>
    <property type="match status" value="1"/>
</dbReference>
<dbReference type="Gene3D" id="2.30.110.50">
    <property type="match status" value="1"/>
</dbReference>
<evidence type="ECO:0000313" key="2">
    <source>
        <dbReference type="Proteomes" id="UP000514462"/>
    </source>
</evidence>
<dbReference type="EMBL" id="CP055905">
    <property type="protein sequence ID" value="QMR42862.1"/>
    <property type="molecule type" value="Genomic_DNA"/>
</dbReference>
<keyword evidence="1" id="KW-0614">Plasmid</keyword>
<gene>
    <name evidence="1" type="ORF">HV331_25410</name>
</gene>
<dbReference type="RefSeq" id="WP_182015635.1">
    <property type="nucleotide sequence ID" value="NZ_CP055905.1"/>
</dbReference>